<keyword evidence="8" id="KW-1185">Reference proteome</keyword>
<dbReference type="CDD" id="cd02000">
    <property type="entry name" value="TPP_E1_PDC_ADC_BCADC"/>
    <property type="match status" value="1"/>
</dbReference>
<feature type="coiled-coil region" evidence="5">
    <location>
        <begin position="297"/>
        <end position="324"/>
    </location>
</feature>
<dbReference type="Pfam" id="PF00676">
    <property type="entry name" value="E1_dh"/>
    <property type="match status" value="1"/>
</dbReference>
<dbReference type="NCBIfam" id="TIGR03181">
    <property type="entry name" value="PDH_E1_alph_x"/>
    <property type="match status" value="1"/>
</dbReference>
<protein>
    <recommendedName>
        <fullName evidence="4">Pyruvate dehydrogenase E1 component subunit alpha</fullName>
        <ecNumber evidence="4">1.2.4.1</ecNumber>
    </recommendedName>
</protein>
<dbReference type="SUPFAM" id="SSF52518">
    <property type="entry name" value="Thiamin diphosphate-binding fold (THDP-binding)"/>
    <property type="match status" value="1"/>
</dbReference>
<comment type="catalytic activity">
    <reaction evidence="4">
        <text>N(6)-[(R)-lipoyl]-L-lysyl-[protein] + pyruvate + H(+) = N(6)-[(R)-S(8)-acetyldihydrolipoyl]-L-lysyl-[protein] + CO2</text>
        <dbReference type="Rhea" id="RHEA:19189"/>
        <dbReference type="Rhea" id="RHEA-COMP:10474"/>
        <dbReference type="Rhea" id="RHEA-COMP:10478"/>
        <dbReference type="ChEBI" id="CHEBI:15361"/>
        <dbReference type="ChEBI" id="CHEBI:15378"/>
        <dbReference type="ChEBI" id="CHEBI:16526"/>
        <dbReference type="ChEBI" id="CHEBI:83099"/>
        <dbReference type="ChEBI" id="CHEBI:83111"/>
        <dbReference type="EC" id="1.2.4.1"/>
    </reaction>
</comment>
<dbReference type="PANTHER" id="PTHR43380:SF1">
    <property type="entry name" value="2-OXOISOVALERATE DEHYDROGENASE SUBUNIT ALPHA, MITOCHONDRIAL"/>
    <property type="match status" value="1"/>
</dbReference>
<keyword evidence="3 4" id="KW-0786">Thiamine pyrophosphate</keyword>
<keyword evidence="5" id="KW-0175">Coiled coil</keyword>
<evidence type="ECO:0000259" key="6">
    <source>
        <dbReference type="Pfam" id="PF00676"/>
    </source>
</evidence>
<comment type="caution">
    <text evidence="7">The sequence shown here is derived from an EMBL/GenBank/DDBJ whole genome shotgun (WGS) entry which is preliminary data.</text>
</comment>
<keyword evidence="4 7" id="KW-0670">Pyruvate</keyword>
<organism evidence="7 8">
    <name type="scientific">Litchfieldella rifensis</name>
    <dbReference type="NCBI Taxonomy" id="762643"/>
    <lineage>
        <taxon>Bacteria</taxon>
        <taxon>Pseudomonadati</taxon>
        <taxon>Pseudomonadota</taxon>
        <taxon>Gammaproteobacteria</taxon>
        <taxon>Oceanospirillales</taxon>
        <taxon>Halomonadaceae</taxon>
        <taxon>Litchfieldella</taxon>
    </lineage>
</organism>
<comment type="function">
    <text evidence="4">The pyruvate dehydrogenase complex catalyzes the overall conversion of pyruvate to acetyl-CoA and CO(2). It contains multiple copies of three enzymatic components: pyruvate dehydrogenase (E1), dihydrolipoamide acetyltransferase (E2) and lipoamide dehydrogenase (E3).</text>
</comment>
<dbReference type="InterPro" id="IPR001017">
    <property type="entry name" value="DH_E1"/>
</dbReference>
<name>A0ABV7LS59_9GAMM</name>
<evidence type="ECO:0000256" key="3">
    <source>
        <dbReference type="ARBA" id="ARBA00023052"/>
    </source>
</evidence>
<dbReference type="RefSeq" id="WP_386776076.1">
    <property type="nucleotide sequence ID" value="NZ_JBHRUG010000031.1"/>
</dbReference>
<evidence type="ECO:0000256" key="1">
    <source>
        <dbReference type="ARBA" id="ARBA00001964"/>
    </source>
</evidence>
<dbReference type="Gene3D" id="3.40.50.970">
    <property type="match status" value="1"/>
</dbReference>
<dbReference type="InterPro" id="IPR017596">
    <property type="entry name" value="PdhA/BkdA"/>
</dbReference>
<dbReference type="EC" id="1.2.4.1" evidence="4"/>
<reference evidence="8" key="1">
    <citation type="journal article" date="2019" name="Int. J. Syst. Evol. Microbiol.">
        <title>The Global Catalogue of Microorganisms (GCM) 10K type strain sequencing project: providing services to taxonomists for standard genome sequencing and annotation.</title>
        <authorList>
            <consortium name="The Broad Institute Genomics Platform"/>
            <consortium name="The Broad Institute Genome Sequencing Center for Infectious Disease"/>
            <person name="Wu L."/>
            <person name="Ma J."/>
        </authorList>
    </citation>
    <scope>NUCLEOTIDE SEQUENCE [LARGE SCALE GENOMIC DNA]</scope>
    <source>
        <strain evidence="8">CECT 7698</strain>
    </source>
</reference>
<evidence type="ECO:0000313" key="7">
    <source>
        <dbReference type="EMBL" id="MFC3285303.1"/>
    </source>
</evidence>
<dbReference type="InterPro" id="IPR050771">
    <property type="entry name" value="Alpha-ketoacid_DH_E1_comp"/>
</dbReference>
<feature type="domain" description="Dehydrogenase E1 component" evidence="6">
    <location>
        <begin position="42"/>
        <end position="326"/>
    </location>
</feature>
<comment type="subunit">
    <text evidence="4">Heterodimer of an alpha and a beta chain.</text>
</comment>
<comment type="cofactor">
    <cofactor evidence="1 4">
        <name>thiamine diphosphate</name>
        <dbReference type="ChEBI" id="CHEBI:58937"/>
    </cofactor>
</comment>
<evidence type="ECO:0000313" key="8">
    <source>
        <dbReference type="Proteomes" id="UP001595579"/>
    </source>
</evidence>
<evidence type="ECO:0000256" key="2">
    <source>
        <dbReference type="ARBA" id="ARBA00023002"/>
    </source>
</evidence>
<sequence length="362" mass="41164">MPRKQVRLEHSVEYLSIMDKRGRVDEKLAPQIDDERLQQMHRTMLLSRRLDERMLTLQRQGRIGTFAPAIGQEGCQVAAMAALSSRDWFVPAFRETSAMLWRGFDPVNLLLYNAGYNEGGAIPEDSHDLPISIPVASQLPPAVGLAYGAGYRENDEIVITFFGDGATSEGDFHEAMNFASVFKTPVIFLCQNNHWAISMPRRRQSGSRTLAQKALAYGIPALQVDGNDVFAVYAAVQEAAKRARDGGGPTMIEAVTYRMSVHTTADDPGKYRDEKEVKQWQELDPILRLQKYLKARKRLTDKEVDKLEEEIEQEVDEAWEKADQRMQQLDDPSVIFDHLYEQPPEYLEAQREAFEQRLKSEG</sequence>
<dbReference type="Proteomes" id="UP001595579">
    <property type="component" value="Unassembled WGS sequence"/>
</dbReference>
<dbReference type="PANTHER" id="PTHR43380">
    <property type="entry name" value="2-OXOISOVALERATE DEHYDROGENASE SUBUNIT ALPHA, MITOCHONDRIAL"/>
    <property type="match status" value="1"/>
</dbReference>
<keyword evidence="2 4" id="KW-0560">Oxidoreductase</keyword>
<accession>A0ABV7LS59</accession>
<evidence type="ECO:0000256" key="5">
    <source>
        <dbReference type="SAM" id="Coils"/>
    </source>
</evidence>
<gene>
    <name evidence="7" type="primary">pdhA</name>
    <name evidence="7" type="ORF">ACFOEV_17025</name>
</gene>
<proteinExistence type="predicted"/>
<evidence type="ECO:0000256" key="4">
    <source>
        <dbReference type="RuleBase" id="RU366007"/>
    </source>
</evidence>
<dbReference type="InterPro" id="IPR029061">
    <property type="entry name" value="THDP-binding"/>
</dbReference>
<dbReference type="EMBL" id="JBHRUG010000031">
    <property type="protein sequence ID" value="MFC3285303.1"/>
    <property type="molecule type" value="Genomic_DNA"/>
</dbReference>